<keyword evidence="2" id="KW-1185">Reference proteome</keyword>
<organism evidence="1 2">
    <name type="scientific">Racocetra persica</name>
    <dbReference type="NCBI Taxonomy" id="160502"/>
    <lineage>
        <taxon>Eukaryota</taxon>
        <taxon>Fungi</taxon>
        <taxon>Fungi incertae sedis</taxon>
        <taxon>Mucoromycota</taxon>
        <taxon>Glomeromycotina</taxon>
        <taxon>Glomeromycetes</taxon>
        <taxon>Diversisporales</taxon>
        <taxon>Gigasporaceae</taxon>
        <taxon>Racocetra</taxon>
    </lineage>
</organism>
<evidence type="ECO:0000313" key="2">
    <source>
        <dbReference type="Proteomes" id="UP000789920"/>
    </source>
</evidence>
<sequence>INNIYTSFIDNIITSEGILNNFNEQPILKNTFDNIDVFNKKNEFDFKNKAEFAEPIYLLTVNQTFQTWKIVD</sequence>
<comment type="caution">
    <text evidence="1">The sequence shown here is derived from an EMBL/GenBank/DDBJ whole genome shotgun (WGS) entry which is preliminary data.</text>
</comment>
<protein>
    <submittedName>
        <fullName evidence="1">30782_t:CDS:1</fullName>
    </submittedName>
</protein>
<evidence type="ECO:0000313" key="1">
    <source>
        <dbReference type="EMBL" id="CAG8693281.1"/>
    </source>
</evidence>
<accession>A0ACA9P5I9</accession>
<dbReference type="EMBL" id="CAJVQC010018421">
    <property type="protein sequence ID" value="CAG8693281.1"/>
    <property type="molecule type" value="Genomic_DNA"/>
</dbReference>
<reference evidence="1" key="1">
    <citation type="submission" date="2021-06" db="EMBL/GenBank/DDBJ databases">
        <authorList>
            <person name="Kallberg Y."/>
            <person name="Tangrot J."/>
            <person name="Rosling A."/>
        </authorList>
    </citation>
    <scope>NUCLEOTIDE SEQUENCE</scope>
    <source>
        <strain evidence="1">MA461A</strain>
    </source>
</reference>
<feature type="non-terminal residue" evidence="1">
    <location>
        <position position="1"/>
    </location>
</feature>
<dbReference type="Proteomes" id="UP000789920">
    <property type="component" value="Unassembled WGS sequence"/>
</dbReference>
<proteinExistence type="predicted"/>
<gene>
    <name evidence="1" type="ORF">RPERSI_LOCUS9655</name>
</gene>
<name>A0ACA9P5I9_9GLOM</name>
<feature type="non-terminal residue" evidence="1">
    <location>
        <position position="72"/>
    </location>
</feature>